<feature type="region of interest" description="Disordered" evidence="1">
    <location>
        <begin position="310"/>
        <end position="355"/>
    </location>
</feature>
<dbReference type="EMBL" id="HBFK01017196">
    <property type="protein sequence ID" value="CAD8744124.1"/>
    <property type="molecule type" value="Transcribed_RNA"/>
</dbReference>
<feature type="transmembrane region" description="Helical" evidence="2">
    <location>
        <begin position="27"/>
        <end position="49"/>
    </location>
</feature>
<gene>
    <name evidence="3" type="ORF">HAND1043_LOCUS10619</name>
</gene>
<sequence length="355" mass="38230">MERVTNLLKGRLDTFAEPHIDETSQSIVGGILTILWYLAAAAWTAYYVVGCVSTGQLLTTQTSFAPFTEDPTKTMMFPPMRCVSPGGCWVHNMNVTGGDSAGELEGIVCYYVRDGQDLPPFTRRVFLTSDPVEGFSVTFNASKSFFSVSYDQVRVSDLRTGANETSLRGSLEDRSPKIYQGSALMQLTQVSSDSSVSGYTVDEWASVTTSTFGGVTAPWNLCCKAQEVGLVGSDGKVTVTTDPEFTLAGRRCDKKGISQTTLTPFPTINKVKVQDWIAEGLSQFGGISSTCTLLALFVIWFFRKMGDRSARGHQVGEHPPTGPPKAPQPPEAMVVTVGGGGATGYPLEMGTHGRP</sequence>
<protein>
    <submittedName>
        <fullName evidence="3">Uncharacterized protein</fullName>
    </submittedName>
</protein>
<feature type="compositionally biased region" description="Pro residues" evidence="1">
    <location>
        <begin position="320"/>
        <end position="330"/>
    </location>
</feature>
<feature type="transmembrane region" description="Helical" evidence="2">
    <location>
        <begin position="284"/>
        <end position="302"/>
    </location>
</feature>
<dbReference type="AlphaFoldDB" id="A0A6U2HYN6"/>
<keyword evidence="2" id="KW-1133">Transmembrane helix</keyword>
<evidence type="ECO:0000256" key="1">
    <source>
        <dbReference type="SAM" id="MobiDB-lite"/>
    </source>
</evidence>
<evidence type="ECO:0000313" key="3">
    <source>
        <dbReference type="EMBL" id="CAD8744124.1"/>
    </source>
</evidence>
<keyword evidence="2" id="KW-0472">Membrane</keyword>
<keyword evidence="2" id="KW-0812">Transmembrane</keyword>
<organism evidence="3">
    <name type="scientific">Hemiselmis andersenii</name>
    <name type="common">Cryptophyte alga</name>
    <dbReference type="NCBI Taxonomy" id="464988"/>
    <lineage>
        <taxon>Eukaryota</taxon>
        <taxon>Cryptophyceae</taxon>
        <taxon>Cryptomonadales</taxon>
        <taxon>Hemiselmidaceae</taxon>
        <taxon>Hemiselmis</taxon>
    </lineage>
</organism>
<evidence type="ECO:0000256" key="2">
    <source>
        <dbReference type="SAM" id="Phobius"/>
    </source>
</evidence>
<accession>A0A6U2HYN6</accession>
<proteinExistence type="predicted"/>
<reference evidence="3" key="1">
    <citation type="submission" date="2021-01" db="EMBL/GenBank/DDBJ databases">
        <authorList>
            <person name="Corre E."/>
            <person name="Pelletier E."/>
            <person name="Niang G."/>
            <person name="Scheremetjew M."/>
            <person name="Finn R."/>
            <person name="Kale V."/>
            <person name="Holt S."/>
            <person name="Cochrane G."/>
            <person name="Meng A."/>
            <person name="Brown T."/>
            <person name="Cohen L."/>
        </authorList>
    </citation>
    <scope>NUCLEOTIDE SEQUENCE</scope>
    <source>
        <strain evidence="3">CCMP441</strain>
    </source>
</reference>
<name>A0A6U2HYN6_HEMAN</name>